<dbReference type="GO" id="GO:0016787">
    <property type="term" value="F:hydrolase activity"/>
    <property type="evidence" value="ECO:0007669"/>
    <property type="project" value="InterPro"/>
</dbReference>
<evidence type="ECO:0000259" key="1">
    <source>
        <dbReference type="Pfam" id="PF00149"/>
    </source>
</evidence>
<evidence type="ECO:0000313" key="3">
    <source>
        <dbReference type="EnsemblFungi" id="MAPG_08511T0"/>
    </source>
</evidence>
<feature type="domain" description="Calcineurin-like phosphoesterase" evidence="1">
    <location>
        <begin position="6"/>
        <end position="210"/>
    </location>
</feature>
<organism evidence="3 4">
    <name type="scientific">Magnaporthiopsis poae (strain ATCC 64411 / 73-15)</name>
    <name type="common">Kentucky bluegrass fungus</name>
    <name type="synonym">Magnaporthe poae</name>
    <dbReference type="NCBI Taxonomy" id="644358"/>
    <lineage>
        <taxon>Eukaryota</taxon>
        <taxon>Fungi</taxon>
        <taxon>Dikarya</taxon>
        <taxon>Ascomycota</taxon>
        <taxon>Pezizomycotina</taxon>
        <taxon>Sordariomycetes</taxon>
        <taxon>Sordariomycetidae</taxon>
        <taxon>Magnaporthales</taxon>
        <taxon>Magnaporthaceae</taxon>
        <taxon>Magnaporthiopsis</taxon>
    </lineage>
</organism>
<dbReference type="Gene3D" id="3.60.21.10">
    <property type="match status" value="1"/>
</dbReference>
<dbReference type="VEuPathDB" id="FungiDB:MAPG_08511"/>
<reference evidence="3" key="4">
    <citation type="journal article" date="2015" name="G3 (Bethesda)">
        <title>Genome sequences of three phytopathogenic species of the Magnaporthaceae family of fungi.</title>
        <authorList>
            <person name="Okagaki L.H."/>
            <person name="Nunes C.C."/>
            <person name="Sailsbery J."/>
            <person name="Clay B."/>
            <person name="Brown D."/>
            <person name="John T."/>
            <person name="Oh Y."/>
            <person name="Young N."/>
            <person name="Fitzgerald M."/>
            <person name="Haas B.J."/>
            <person name="Zeng Q."/>
            <person name="Young S."/>
            <person name="Adiconis X."/>
            <person name="Fan L."/>
            <person name="Levin J.Z."/>
            <person name="Mitchell T.K."/>
            <person name="Okubara P.A."/>
            <person name="Farman M.L."/>
            <person name="Kohn L.M."/>
            <person name="Birren B."/>
            <person name="Ma L.-J."/>
            <person name="Dean R.A."/>
        </authorList>
    </citation>
    <scope>NUCLEOTIDE SEQUENCE</scope>
    <source>
        <strain evidence="3">ATCC 64411 / 73-15</strain>
    </source>
</reference>
<evidence type="ECO:0000313" key="4">
    <source>
        <dbReference type="Proteomes" id="UP000011715"/>
    </source>
</evidence>
<proteinExistence type="predicted"/>
<dbReference type="PANTHER" id="PTHR12905:SF0">
    <property type="entry name" value="CALCINEURIN-LIKE PHOSPHOESTERASE DOMAIN-CONTAINING PROTEIN"/>
    <property type="match status" value="1"/>
</dbReference>
<dbReference type="InterPro" id="IPR029052">
    <property type="entry name" value="Metallo-depent_PP-like"/>
</dbReference>
<dbReference type="PANTHER" id="PTHR12905">
    <property type="entry name" value="METALLOPHOSPHOESTERASE"/>
    <property type="match status" value="1"/>
</dbReference>
<dbReference type="InterPro" id="IPR051693">
    <property type="entry name" value="UPF0046_metallophosphoest"/>
</dbReference>
<dbReference type="CDD" id="cd07379">
    <property type="entry name" value="MPP_239FB"/>
    <property type="match status" value="1"/>
</dbReference>
<dbReference type="Pfam" id="PF00149">
    <property type="entry name" value="Metallophos"/>
    <property type="match status" value="1"/>
</dbReference>
<reference evidence="2" key="1">
    <citation type="submission" date="2010-05" db="EMBL/GenBank/DDBJ databases">
        <title>The Genome Sequence of Magnaporthe poae strain ATCC 64411.</title>
        <authorList>
            <consortium name="The Broad Institute Genome Sequencing Platform"/>
            <consortium name="Broad Institute Genome Sequencing Center for Infectious Disease"/>
            <person name="Ma L.-J."/>
            <person name="Dead R."/>
            <person name="Young S."/>
            <person name="Zeng Q."/>
            <person name="Koehrsen M."/>
            <person name="Alvarado L."/>
            <person name="Berlin A."/>
            <person name="Chapman S.B."/>
            <person name="Chen Z."/>
            <person name="Freedman E."/>
            <person name="Gellesch M."/>
            <person name="Goldberg J."/>
            <person name="Griggs A."/>
            <person name="Gujja S."/>
            <person name="Heilman E.R."/>
            <person name="Heiman D."/>
            <person name="Hepburn T."/>
            <person name="Howarth C."/>
            <person name="Jen D."/>
            <person name="Larson L."/>
            <person name="Mehta T."/>
            <person name="Neiman D."/>
            <person name="Pearson M."/>
            <person name="Roberts A."/>
            <person name="Saif S."/>
            <person name="Shea T."/>
            <person name="Shenoy N."/>
            <person name="Sisk P."/>
            <person name="Stolte C."/>
            <person name="Sykes S."/>
            <person name="Walk T."/>
            <person name="White J."/>
            <person name="Yandava C."/>
            <person name="Haas B."/>
            <person name="Nusbaum C."/>
            <person name="Birren B."/>
        </authorList>
    </citation>
    <scope>NUCLEOTIDE SEQUENCE</scope>
    <source>
        <strain evidence="2">ATCC 64411</strain>
    </source>
</reference>
<dbReference type="OMA" id="SRPRMHC"/>
<dbReference type="EMBL" id="ADBL01002059">
    <property type="status" value="NOT_ANNOTATED_CDS"/>
    <property type="molecule type" value="Genomic_DNA"/>
</dbReference>
<sequence>MSIKTRFLIISDTHGLEFPEESRPTERVDVVLHCGDLTEGSSVDEYHTTLRLLQKIDAPLKLVIAGNHDVTLDERAVRRLVQETFPPLDLDLAVKESSEVRAIMTGEDATKHSIHFLEEGTHKFTLANGAALTVYASPYTPAFGNGAYQFEPDDGHDFTIPPDVDVAMTHGPPRGILDRVPGSGSVGCKLLFEAIERSRPRLHCFGHIHVGWGAKLVAWRGDAATGDGEPARTHFSAIDNDNSVAVASLASVQPGKFDTPDTVAEKEELRAAWEAQKRCGGSFCTGDPHPVTKARQTVFVNAAIGGPHDDKQLPWVVDIDLPATT</sequence>
<accession>A0A0C4E7J8</accession>
<reference evidence="4" key="2">
    <citation type="submission" date="2010-05" db="EMBL/GenBank/DDBJ databases">
        <title>The genome sequence of Magnaporthe poae strain ATCC 64411.</title>
        <authorList>
            <person name="Ma L.-J."/>
            <person name="Dead R."/>
            <person name="Young S."/>
            <person name="Zeng Q."/>
            <person name="Koehrsen M."/>
            <person name="Alvarado L."/>
            <person name="Berlin A."/>
            <person name="Chapman S.B."/>
            <person name="Chen Z."/>
            <person name="Freedman E."/>
            <person name="Gellesch M."/>
            <person name="Goldberg J."/>
            <person name="Griggs A."/>
            <person name="Gujja S."/>
            <person name="Heilman E.R."/>
            <person name="Heiman D."/>
            <person name="Hepburn T."/>
            <person name="Howarth C."/>
            <person name="Jen D."/>
            <person name="Larson L."/>
            <person name="Mehta T."/>
            <person name="Neiman D."/>
            <person name="Pearson M."/>
            <person name="Roberts A."/>
            <person name="Saif S."/>
            <person name="Shea T."/>
            <person name="Shenoy N."/>
            <person name="Sisk P."/>
            <person name="Stolte C."/>
            <person name="Sykes S."/>
            <person name="Walk T."/>
            <person name="White J."/>
            <person name="Yandava C."/>
            <person name="Haas B."/>
            <person name="Nusbaum C."/>
            <person name="Birren B."/>
        </authorList>
    </citation>
    <scope>NUCLEOTIDE SEQUENCE [LARGE SCALE GENOMIC DNA]</scope>
    <source>
        <strain evidence="4">ATCC 64411 / 73-15</strain>
    </source>
</reference>
<protein>
    <recommendedName>
        <fullName evidence="1">Calcineurin-like phosphoesterase domain-containing protein</fullName>
    </recommendedName>
</protein>
<dbReference type="EnsemblFungi" id="MAPG_08511T0">
    <property type="protein sequence ID" value="MAPG_08511T0"/>
    <property type="gene ID" value="MAPG_08511"/>
</dbReference>
<gene>
    <name evidence="2" type="ORF">MAPG_08511</name>
</gene>
<dbReference type="SUPFAM" id="SSF56300">
    <property type="entry name" value="Metallo-dependent phosphatases"/>
    <property type="match status" value="1"/>
</dbReference>
<evidence type="ECO:0000313" key="2">
    <source>
        <dbReference type="EMBL" id="KLU89540.1"/>
    </source>
</evidence>
<dbReference type="Proteomes" id="UP000011715">
    <property type="component" value="Unassembled WGS sequence"/>
</dbReference>
<dbReference type="InterPro" id="IPR004843">
    <property type="entry name" value="Calcineurin-like_PHP"/>
</dbReference>
<reference evidence="3" key="5">
    <citation type="submission" date="2015-06" db="UniProtKB">
        <authorList>
            <consortium name="EnsemblFungi"/>
        </authorList>
    </citation>
    <scope>IDENTIFICATION</scope>
    <source>
        <strain evidence="3">ATCC 64411</strain>
    </source>
</reference>
<name>A0A0C4E7J8_MAGP6</name>
<dbReference type="OrthoDB" id="630188at2759"/>
<reference evidence="2" key="3">
    <citation type="submission" date="2011-03" db="EMBL/GenBank/DDBJ databases">
        <title>Annotation of Magnaporthe poae ATCC 64411.</title>
        <authorList>
            <person name="Ma L.-J."/>
            <person name="Dead R."/>
            <person name="Young S.K."/>
            <person name="Zeng Q."/>
            <person name="Gargeya S."/>
            <person name="Fitzgerald M."/>
            <person name="Haas B."/>
            <person name="Abouelleil A."/>
            <person name="Alvarado L."/>
            <person name="Arachchi H.M."/>
            <person name="Berlin A."/>
            <person name="Brown A."/>
            <person name="Chapman S.B."/>
            <person name="Chen Z."/>
            <person name="Dunbar C."/>
            <person name="Freedman E."/>
            <person name="Gearin G."/>
            <person name="Gellesch M."/>
            <person name="Goldberg J."/>
            <person name="Griggs A."/>
            <person name="Gujja S."/>
            <person name="Heiman D."/>
            <person name="Howarth C."/>
            <person name="Larson L."/>
            <person name="Lui A."/>
            <person name="MacDonald P.J.P."/>
            <person name="Mehta T."/>
            <person name="Montmayeur A."/>
            <person name="Murphy C."/>
            <person name="Neiman D."/>
            <person name="Pearson M."/>
            <person name="Priest M."/>
            <person name="Roberts A."/>
            <person name="Saif S."/>
            <person name="Shea T."/>
            <person name="Shenoy N."/>
            <person name="Sisk P."/>
            <person name="Stolte C."/>
            <person name="Sykes S."/>
            <person name="Yandava C."/>
            <person name="Wortman J."/>
            <person name="Nusbaum C."/>
            <person name="Birren B."/>
        </authorList>
    </citation>
    <scope>NUCLEOTIDE SEQUENCE</scope>
    <source>
        <strain evidence="2">ATCC 64411</strain>
    </source>
</reference>
<dbReference type="AlphaFoldDB" id="A0A0C4E7J8"/>
<dbReference type="eggNOG" id="KOG3947">
    <property type="taxonomic scope" value="Eukaryota"/>
</dbReference>
<dbReference type="EMBL" id="GL876973">
    <property type="protein sequence ID" value="KLU89540.1"/>
    <property type="molecule type" value="Genomic_DNA"/>
</dbReference>
<keyword evidence="4" id="KW-1185">Reference proteome</keyword>